<gene>
    <name evidence="1" type="ORF">SAMN04487977_109105</name>
</gene>
<dbReference type="OrthoDB" id="361497at2"/>
<proteinExistence type="predicted"/>
<protein>
    <submittedName>
        <fullName evidence="1">Uncharacterized protein</fullName>
    </submittedName>
</protein>
<keyword evidence="2" id="KW-1185">Reference proteome</keyword>
<name>A0A1H9IEY4_9SPIR</name>
<sequence>MKKYTLKSIGKNTDYMTILREMEDGFVVKIVRDMDGYEDVKTDYISKELFDSCIRTGYLTEITETVKMAVNA</sequence>
<dbReference type="Proteomes" id="UP000182360">
    <property type="component" value="Unassembled WGS sequence"/>
</dbReference>
<accession>A0A1H9IEY4</accession>
<dbReference type="eggNOG" id="ENOG5031GYP">
    <property type="taxonomic scope" value="Bacteria"/>
</dbReference>
<dbReference type="RefSeq" id="WP_074644900.1">
    <property type="nucleotide sequence ID" value="NZ_AP025286.1"/>
</dbReference>
<evidence type="ECO:0000313" key="2">
    <source>
        <dbReference type="Proteomes" id="UP000182360"/>
    </source>
</evidence>
<reference evidence="1 2" key="1">
    <citation type="submission" date="2016-10" db="EMBL/GenBank/DDBJ databases">
        <authorList>
            <person name="de Groot N.N."/>
        </authorList>
    </citation>
    <scope>NUCLEOTIDE SEQUENCE [LARGE SCALE GENOMIC DNA]</scope>
    <source>
        <strain evidence="1 2">B25</strain>
    </source>
</reference>
<dbReference type="EMBL" id="FOFU01000009">
    <property type="protein sequence ID" value="SEQ73052.1"/>
    <property type="molecule type" value="Genomic_DNA"/>
</dbReference>
<dbReference type="STRING" id="163.SAMN04487775_10211"/>
<evidence type="ECO:0000313" key="1">
    <source>
        <dbReference type="EMBL" id="SEQ73052.1"/>
    </source>
</evidence>
<organism evidence="1 2">
    <name type="scientific">Treponema bryantii</name>
    <dbReference type="NCBI Taxonomy" id="163"/>
    <lineage>
        <taxon>Bacteria</taxon>
        <taxon>Pseudomonadati</taxon>
        <taxon>Spirochaetota</taxon>
        <taxon>Spirochaetia</taxon>
        <taxon>Spirochaetales</taxon>
        <taxon>Treponemataceae</taxon>
        <taxon>Treponema</taxon>
    </lineage>
</organism>
<dbReference type="AlphaFoldDB" id="A0A1H9IEY4"/>